<dbReference type="InterPro" id="IPR049191">
    <property type="entry name" value="SutA_RBD"/>
</dbReference>
<dbReference type="Pfam" id="PF20661">
    <property type="entry name" value="SutA-RBD"/>
    <property type="match status" value="1"/>
</dbReference>
<evidence type="ECO:0000259" key="1">
    <source>
        <dbReference type="Pfam" id="PF20661"/>
    </source>
</evidence>
<dbReference type="AlphaFoldDB" id="A0A1N7Q685"/>
<organism evidence="2 3">
    <name type="scientific">Thalassolituus maritimus</name>
    <dbReference type="NCBI Taxonomy" id="484498"/>
    <lineage>
        <taxon>Bacteria</taxon>
        <taxon>Pseudomonadati</taxon>
        <taxon>Pseudomonadota</taxon>
        <taxon>Gammaproteobacteria</taxon>
        <taxon>Oceanospirillales</taxon>
        <taxon>Oceanospirillaceae</taxon>
        <taxon>Thalassolituus</taxon>
    </lineage>
</organism>
<gene>
    <name evidence="2" type="ORF">SAMN05421686_11429</name>
</gene>
<dbReference type="Proteomes" id="UP000185639">
    <property type="component" value="Unassembled WGS sequence"/>
</dbReference>
<evidence type="ECO:0000313" key="3">
    <source>
        <dbReference type="Proteomes" id="UP000185639"/>
    </source>
</evidence>
<sequence>MASKKGADRRKASPEELRQQLEADVQAYLTSGGKIHRIKEGISGETGWKRPRNGYNPNTRVNIQLPISYGTL</sequence>
<dbReference type="RefSeq" id="WP_068444259.1">
    <property type="nucleotide sequence ID" value="NZ_CAJWBH010000020.1"/>
</dbReference>
<reference evidence="3" key="1">
    <citation type="submission" date="2017-01" db="EMBL/GenBank/DDBJ databases">
        <authorList>
            <person name="Varghese N."/>
            <person name="Submissions S."/>
        </authorList>
    </citation>
    <scope>NUCLEOTIDE SEQUENCE [LARGE SCALE GENOMIC DNA]</scope>
    <source>
        <strain evidence="3">DSM 24913</strain>
    </source>
</reference>
<evidence type="ECO:0000313" key="2">
    <source>
        <dbReference type="EMBL" id="SIT18229.1"/>
    </source>
</evidence>
<dbReference type="EMBL" id="FTOH01000014">
    <property type="protein sequence ID" value="SIT18229.1"/>
    <property type="molecule type" value="Genomic_DNA"/>
</dbReference>
<protein>
    <recommendedName>
        <fullName evidence="1">Transcriptional regulator SutA RNAP-binding domain-containing protein</fullName>
    </recommendedName>
</protein>
<accession>A0A1N7Q685</accession>
<keyword evidence="3" id="KW-1185">Reference proteome</keyword>
<proteinExistence type="predicted"/>
<feature type="domain" description="Transcriptional regulator SutA RNAP-binding" evidence="1">
    <location>
        <begin position="12"/>
        <end position="45"/>
    </location>
</feature>
<name>A0A1N7Q685_9GAMM</name>